<organism evidence="1 2">
    <name type="scientific">Salix viminalis</name>
    <name type="common">Common osier</name>
    <name type="synonym">Basket willow</name>
    <dbReference type="NCBI Taxonomy" id="40686"/>
    <lineage>
        <taxon>Eukaryota</taxon>
        <taxon>Viridiplantae</taxon>
        <taxon>Streptophyta</taxon>
        <taxon>Embryophyta</taxon>
        <taxon>Tracheophyta</taxon>
        <taxon>Spermatophyta</taxon>
        <taxon>Magnoliopsida</taxon>
        <taxon>eudicotyledons</taxon>
        <taxon>Gunneridae</taxon>
        <taxon>Pentapetalae</taxon>
        <taxon>rosids</taxon>
        <taxon>fabids</taxon>
        <taxon>Malpighiales</taxon>
        <taxon>Salicaceae</taxon>
        <taxon>Saliceae</taxon>
        <taxon>Salix</taxon>
    </lineage>
</organism>
<dbReference type="Proteomes" id="UP001151529">
    <property type="component" value="Chromosome 1"/>
</dbReference>
<protein>
    <submittedName>
        <fullName evidence="1">Uncharacterized protein</fullName>
    </submittedName>
</protein>
<reference evidence="1" key="1">
    <citation type="submission" date="2022-11" db="EMBL/GenBank/DDBJ databases">
        <authorList>
            <person name="Hyden B.L."/>
            <person name="Feng K."/>
            <person name="Yates T."/>
            <person name="Jawdy S."/>
            <person name="Smart L.B."/>
            <person name="Muchero W."/>
        </authorList>
    </citation>
    <scope>NUCLEOTIDE SEQUENCE</scope>
    <source>
        <tissue evidence="1">Shoot tip</tissue>
    </source>
</reference>
<gene>
    <name evidence="1" type="ORF">OIU85_025833</name>
</gene>
<evidence type="ECO:0000313" key="2">
    <source>
        <dbReference type="Proteomes" id="UP001151529"/>
    </source>
</evidence>
<dbReference type="AlphaFoldDB" id="A0A9Q0TMD3"/>
<proteinExistence type="predicted"/>
<comment type="caution">
    <text evidence="1">The sequence shown here is derived from an EMBL/GenBank/DDBJ whole genome shotgun (WGS) entry which is preliminary data.</text>
</comment>
<keyword evidence="2" id="KW-1185">Reference proteome</keyword>
<evidence type="ECO:0000313" key="1">
    <source>
        <dbReference type="EMBL" id="KAJ6714265.1"/>
    </source>
</evidence>
<accession>A0A9Q0TMD3</accession>
<dbReference type="EMBL" id="JAPFFL010000007">
    <property type="protein sequence ID" value="KAJ6714265.1"/>
    <property type="molecule type" value="Genomic_DNA"/>
</dbReference>
<name>A0A9Q0TMD3_SALVM</name>
<reference evidence="1" key="2">
    <citation type="journal article" date="2023" name="Int. J. Mol. Sci.">
        <title>De Novo Assembly and Annotation of 11 Diverse Shrub Willow (Salix) Genomes Reveals Novel Gene Organization in Sex-Linked Regions.</title>
        <authorList>
            <person name="Hyden B."/>
            <person name="Feng K."/>
            <person name="Yates T.B."/>
            <person name="Jawdy S."/>
            <person name="Cereghino C."/>
            <person name="Smart L.B."/>
            <person name="Muchero W."/>
        </authorList>
    </citation>
    <scope>NUCLEOTIDE SEQUENCE [LARGE SCALE GENOMIC DNA]</scope>
    <source>
        <tissue evidence="1">Shoot tip</tissue>
    </source>
</reference>
<sequence length="115" mass="13213">MAASGQLPEDKVYSKAVLLSIKNQWFSSTEVGIKRRGPPERDPFSFGKLQVLLFSMPGVHWLDLIFTREMEKRGVAVRHQQASEGDEDPIWMTTTLDSRKSQLNWTSKFEVWAND</sequence>